<evidence type="ECO:0000256" key="4">
    <source>
        <dbReference type="SAM" id="MobiDB-lite"/>
    </source>
</evidence>
<dbReference type="PANTHER" id="PTHR43045">
    <property type="entry name" value="SHIKIMATE TRANSPORTER"/>
    <property type="match status" value="1"/>
</dbReference>
<evidence type="ECO:0000256" key="2">
    <source>
        <dbReference type="ARBA" id="ARBA00022448"/>
    </source>
</evidence>
<evidence type="ECO:0000256" key="5">
    <source>
        <dbReference type="SAM" id="Phobius"/>
    </source>
</evidence>
<feature type="transmembrane region" description="Helical" evidence="5">
    <location>
        <begin position="241"/>
        <end position="264"/>
    </location>
</feature>
<dbReference type="PANTHER" id="PTHR43045:SF1">
    <property type="entry name" value="SHIKIMATE TRANSPORTER"/>
    <property type="match status" value="1"/>
</dbReference>
<feature type="transmembrane region" description="Helical" evidence="5">
    <location>
        <begin position="56"/>
        <end position="80"/>
    </location>
</feature>
<feature type="region of interest" description="Disordered" evidence="4">
    <location>
        <begin position="473"/>
        <end position="565"/>
    </location>
</feature>
<sequence>MTSTQISVTPRATVRPLKVAGASLIGTAFEWYDYFIYGMAAAIVFGPLFFPSFSSIAGTLAAFATFSVGFIARPIGGVVVGHFGDRIGRKSMLVLSLMLMGGAVLMAVEHAPADKKGFYGSFPQMGVPGGLILANLVFLGVSTSLSEDAFLSWGWRVPFLASAAMVLMGLVIRFTVTESPHFEKVKSTHRDQRLPIVTVLRENLREVLLAAGAFIGINTVGYIFMAYLLSYSTKVLGMSKTLVLVFTLIASFVWLIVIPVASMLSDRSTSPRSHCSACSASSRSRGRSAARCDQGDAKPSGDTPPDGSVTGLHTVSGIRKAHHVHRFRARARDRRRGFPERGERRQARCPHRRPDRRRPARRQPRPRHRVAHPPGPARAQGDLLPWPGTSDRRLAVRVRGASGFPHHGASDRHVARHQGAAHRLRLRQGQQLAHRRHVRRSHPEGVDPARRATPHVRRIHHLGVGCRRLQRAARAAEGPRRQPVGDAHQRLRLRGDQRGTHAGREVEGVPRRVPVHVLRDGASGGAGAPRDRRAHAAARSLRQEPGRSEQHPVAGALPGSAGSRDLARVHDPVELAVGRRGDLGQPCHSALRRRRLRRSVPATQPHHPGRRRPRQHPGRAQPQRRRRRKWLLRHRRALTCRHDLFT</sequence>
<evidence type="ECO:0000256" key="1">
    <source>
        <dbReference type="ARBA" id="ARBA00004651"/>
    </source>
</evidence>
<accession>Q0SEZ7</accession>
<dbReference type="Pfam" id="PF07690">
    <property type="entry name" value="MFS_1"/>
    <property type="match status" value="1"/>
</dbReference>
<keyword evidence="5" id="KW-1133">Transmembrane helix</keyword>
<reference evidence="7" key="1">
    <citation type="journal article" date="2006" name="Proc. Natl. Acad. Sci. U.S.A.">
        <title>The complete genome of Rhodococcus sp. RHA1 provides insights into a catabolic powerhouse.</title>
        <authorList>
            <person name="McLeod M.P."/>
            <person name="Warren R.L."/>
            <person name="Hsiao W.W.L."/>
            <person name="Araki N."/>
            <person name="Myhre M."/>
            <person name="Fernandes C."/>
            <person name="Miyazawa D."/>
            <person name="Wong W."/>
            <person name="Lillquist A.L."/>
            <person name="Wang D."/>
            <person name="Dosanjh M."/>
            <person name="Hara H."/>
            <person name="Petrescu A."/>
            <person name="Morin R.D."/>
            <person name="Yang G."/>
            <person name="Stott J.M."/>
            <person name="Schein J.E."/>
            <person name="Shin H."/>
            <person name="Smailus D."/>
            <person name="Siddiqui A.S."/>
            <person name="Marra M.A."/>
            <person name="Jones S.J.M."/>
            <person name="Holt R."/>
            <person name="Brinkman F.S.L."/>
            <person name="Miyauchi K."/>
            <person name="Fukuda M."/>
            <person name="Davies J.E."/>
            <person name="Mohn W.W."/>
            <person name="Eltis L.D."/>
        </authorList>
    </citation>
    <scope>NUCLEOTIDE SEQUENCE [LARGE SCALE GENOMIC DNA]</scope>
    <source>
        <strain evidence="7">RHA1</strain>
    </source>
</reference>
<dbReference type="AlphaFoldDB" id="Q0SEZ7"/>
<organism evidence="6 7">
    <name type="scientific">Rhodococcus jostii (strain RHA1)</name>
    <dbReference type="NCBI Taxonomy" id="101510"/>
    <lineage>
        <taxon>Bacteria</taxon>
        <taxon>Bacillati</taxon>
        <taxon>Actinomycetota</taxon>
        <taxon>Actinomycetes</taxon>
        <taxon>Mycobacteriales</taxon>
        <taxon>Nocardiaceae</taxon>
        <taxon>Rhodococcus</taxon>
    </lineage>
</organism>
<dbReference type="SUPFAM" id="SSF103473">
    <property type="entry name" value="MFS general substrate transporter"/>
    <property type="match status" value="1"/>
</dbReference>
<feature type="compositionally biased region" description="Basic and acidic residues" evidence="4">
    <location>
        <begin position="541"/>
        <end position="550"/>
    </location>
</feature>
<gene>
    <name evidence="6" type="ordered locus">RHA1_ro02082</name>
</gene>
<feature type="transmembrane region" description="Helical" evidence="5">
    <location>
        <begin position="92"/>
        <end position="113"/>
    </location>
</feature>
<feature type="region of interest" description="Disordered" evidence="4">
    <location>
        <begin position="266"/>
        <end position="388"/>
    </location>
</feature>
<feature type="compositionally biased region" description="Low complexity" evidence="4">
    <location>
        <begin position="270"/>
        <end position="292"/>
    </location>
</feature>
<feature type="transmembrane region" description="Helical" evidence="5">
    <location>
        <begin position="157"/>
        <end position="176"/>
    </location>
</feature>
<name>Q0SEZ7_RHOJR</name>
<comment type="subcellular location">
    <subcellularLocation>
        <location evidence="1">Cell membrane</location>
        <topology evidence="1">Multi-pass membrane protein</topology>
    </subcellularLocation>
</comment>
<dbReference type="InterPro" id="IPR036259">
    <property type="entry name" value="MFS_trans_sf"/>
</dbReference>
<dbReference type="GO" id="GO:0005886">
    <property type="term" value="C:plasma membrane"/>
    <property type="evidence" value="ECO:0007669"/>
    <property type="project" value="UniProtKB-SubCell"/>
</dbReference>
<feature type="compositionally biased region" description="Basic residues" evidence="4">
    <location>
        <begin position="319"/>
        <end position="335"/>
    </location>
</feature>
<feature type="transmembrane region" description="Helical" evidence="5">
    <location>
        <begin position="207"/>
        <end position="229"/>
    </location>
</feature>
<protein>
    <submittedName>
        <fullName evidence="6">Metabolite transporter, MFS superfamily protein</fullName>
    </submittedName>
</protein>
<keyword evidence="5" id="KW-0812">Transmembrane</keyword>
<feature type="region of interest" description="Disordered" evidence="4">
    <location>
        <begin position="427"/>
        <end position="449"/>
    </location>
</feature>
<feature type="compositionally biased region" description="Basic residues" evidence="4">
    <location>
        <begin position="607"/>
        <end position="627"/>
    </location>
</feature>
<feature type="transmembrane region" description="Helical" evidence="5">
    <location>
        <begin position="125"/>
        <end position="145"/>
    </location>
</feature>
<feature type="transmembrane region" description="Helical" evidence="5">
    <location>
        <begin position="31"/>
        <end position="50"/>
    </location>
</feature>
<feature type="region of interest" description="Disordered" evidence="4">
    <location>
        <begin position="577"/>
        <end position="627"/>
    </location>
</feature>
<dbReference type="Proteomes" id="UP000008710">
    <property type="component" value="Chromosome"/>
</dbReference>
<dbReference type="eggNOG" id="COG0477">
    <property type="taxonomic scope" value="Bacteria"/>
</dbReference>
<keyword evidence="3" id="KW-1003">Cell membrane</keyword>
<evidence type="ECO:0000256" key="3">
    <source>
        <dbReference type="ARBA" id="ARBA00022475"/>
    </source>
</evidence>
<evidence type="ECO:0000313" key="6">
    <source>
        <dbReference type="EMBL" id="ABG93889.1"/>
    </source>
</evidence>
<keyword evidence="5" id="KW-0472">Membrane</keyword>
<dbReference type="GO" id="GO:0022857">
    <property type="term" value="F:transmembrane transporter activity"/>
    <property type="evidence" value="ECO:0007669"/>
    <property type="project" value="InterPro"/>
</dbReference>
<dbReference type="EMBL" id="CP000431">
    <property type="protein sequence ID" value="ABG93889.1"/>
    <property type="molecule type" value="Genomic_DNA"/>
</dbReference>
<feature type="compositionally biased region" description="Basic residues" evidence="4">
    <location>
        <begin position="347"/>
        <end position="371"/>
    </location>
</feature>
<dbReference type="KEGG" id="rha:RHA1_ro02082"/>
<dbReference type="HOGENOM" id="CLU_423817_0_0_11"/>
<dbReference type="InterPro" id="IPR011701">
    <property type="entry name" value="MFS"/>
</dbReference>
<dbReference type="Gene3D" id="1.20.1250.20">
    <property type="entry name" value="MFS general substrate transporter like domains"/>
    <property type="match status" value="1"/>
</dbReference>
<feature type="compositionally biased region" description="Basic and acidic residues" evidence="4">
    <location>
        <begin position="487"/>
        <end position="510"/>
    </location>
</feature>
<feature type="compositionally biased region" description="Basic and acidic residues" evidence="4">
    <location>
        <begin position="336"/>
        <end position="346"/>
    </location>
</feature>
<evidence type="ECO:0000313" key="7">
    <source>
        <dbReference type="Proteomes" id="UP000008710"/>
    </source>
</evidence>
<proteinExistence type="predicted"/>
<keyword evidence="2" id="KW-0813">Transport</keyword>